<reference evidence="2 3" key="1">
    <citation type="submission" date="2018-10" db="EMBL/GenBank/DDBJ databases">
        <title>Sequencing the genomes of 1000 actinobacteria strains.</title>
        <authorList>
            <person name="Klenk H.-P."/>
        </authorList>
    </citation>
    <scope>NUCLEOTIDE SEQUENCE [LARGE SCALE GENOMIC DNA]</scope>
    <source>
        <strain evidence="2 3">DSM 44343</strain>
    </source>
</reference>
<sequence length="375" mass="40047">MQRTTHRTYYFFALAMILLVGVGSTQWAQAGSAEAAGPNRVEATADGLELDGSPWWPSGFNAYQLATDWSVNQGCGAMVDLDSYFSSLEPNSLTRFNAFQRLAVNKFTGELDFGPMDAVFAAAEAHDQMLVPVFTGGDGACEDELFKGRSWYTSGWKTLVPAGAPLRFDQWVTTAVNRWKSSPALAGWELVGEPETSLCGDSACSWQNRTCPSDSGQILRNFFDQAGAKVRAADPSTPIWAGLLGGGQCGSAGGDYQLLGASPHVDVLEYHDYGADGVPLPGDVWNGLATHIVQAQAVGKPLVVAEIGQNAGSCGTREDRVDDFETKIDGQRAAGTAGALFWAFVPDPREQQCTFDIGPDDPAFDLVAELNTVGP</sequence>
<keyword evidence="1" id="KW-0732">Signal</keyword>
<organism evidence="2 3">
    <name type="scientific">Williamsia marianensis</name>
    <dbReference type="NCBI Taxonomy" id="85044"/>
    <lineage>
        <taxon>Bacteria</taxon>
        <taxon>Bacillati</taxon>
        <taxon>Actinomycetota</taxon>
        <taxon>Actinomycetes</taxon>
        <taxon>Mycobacteriales</taxon>
        <taxon>Nocardiaceae</taxon>
        <taxon>Williamsia</taxon>
    </lineage>
</organism>
<evidence type="ECO:0000313" key="3">
    <source>
        <dbReference type="Proteomes" id="UP000274762"/>
    </source>
</evidence>
<dbReference type="AlphaFoldDB" id="A0A495K2F1"/>
<dbReference type="SUPFAM" id="SSF51445">
    <property type="entry name" value="(Trans)glycosidases"/>
    <property type="match status" value="1"/>
</dbReference>
<feature type="chain" id="PRO_5019718635" description="Beta-mannosidase" evidence="1">
    <location>
        <begin position="31"/>
        <end position="375"/>
    </location>
</feature>
<protein>
    <recommendedName>
        <fullName evidence="4">Beta-mannosidase</fullName>
    </recommendedName>
</protein>
<feature type="signal peptide" evidence="1">
    <location>
        <begin position="1"/>
        <end position="30"/>
    </location>
</feature>
<gene>
    <name evidence="2" type="ORF">DFJ75_2179</name>
</gene>
<dbReference type="InterPro" id="IPR017853">
    <property type="entry name" value="GH"/>
</dbReference>
<accession>A0A495K2F1</accession>
<evidence type="ECO:0000313" key="2">
    <source>
        <dbReference type="EMBL" id="RKR95361.1"/>
    </source>
</evidence>
<evidence type="ECO:0008006" key="4">
    <source>
        <dbReference type="Google" id="ProtNLM"/>
    </source>
</evidence>
<evidence type="ECO:0000256" key="1">
    <source>
        <dbReference type="SAM" id="SignalP"/>
    </source>
</evidence>
<dbReference type="Gene3D" id="3.20.20.80">
    <property type="entry name" value="Glycosidases"/>
    <property type="match status" value="1"/>
</dbReference>
<name>A0A495K2F1_WILMA</name>
<comment type="caution">
    <text evidence="2">The sequence shown here is derived from an EMBL/GenBank/DDBJ whole genome shotgun (WGS) entry which is preliminary data.</text>
</comment>
<dbReference type="EMBL" id="RBKV01000001">
    <property type="protein sequence ID" value="RKR95361.1"/>
    <property type="molecule type" value="Genomic_DNA"/>
</dbReference>
<proteinExistence type="predicted"/>
<dbReference type="RefSeq" id="WP_062798333.1">
    <property type="nucleotide sequence ID" value="NZ_CBCRXS010000002.1"/>
</dbReference>
<dbReference type="Proteomes" id="UP000274762">
    <property type="component" value="Unassembled WGS sequence"/>
</dbReference>